<organism evidence="1 2">
    <name type="scientific">Colletotrichum chrysophilum</name>
    <dbReference type="NCBI Taxonomy" id="1836956"/>
    <lineage>
        <taxon>Eukaryota</taxon>
        <taxon>Fungi</taxon>
        <taxon>Dikarya</taxon>
        <taxon>Ascomycota</taxon>
        <taxon>Pezizomycotina</taxon>
        <taxon>Sordariomycetes</taxon>
        <taxon>Hypocreomycetidae</taxon>
        <taxon>Glomerellales</taxon>
        <taxon>Glomerellaceae</taxon>
        <taxon>Colletotrichum</taxon>
        <taxon>Colletotrichum gloeosporioides species complex</taxon>
    </lineage>
</organism>
<dbReference type="Proteomes" id="UP001243330">
    <property type="component" value="Unassembled WGS sequence"/>
</dbReference>
<proteinExistence type="predicted"/>
<dbReference type="AlphaFoldDB" id="A0AAD9EA69"/>
<sequence>MLKRATGLVEVSLPQGAKHDLFKGNDGTDRFLTQANDFGMCRAPHQRFENGYAVATVPHVRPWLKLRVSEPALSKHLRQRMEVKADDGRSEMLGALTKGEVLDVFPIETNKRVEYDVLERIWIQRLVGSDIH</sequence>
<evidence type="ECO:0000313" key="1">
    <source>
        <dbReference type="EMBL" id="KAK1840242.1"/>
    </source>
</evidence>
<evidence type="ECO:0000313" key="2">
    <source>
        <dbReference type="Proteomes" id="UP001243330"/>
    </source>
</evidence>
<dbReference type="EMBL" id="JAQOWY010000579">
    <property type="protein sequence ID" value="KAK1840242.1"/>
    <property type="molecule type" value="Genomic_DNA"/>
</dbReference>
<protein>
    <submittedName>
        <fullName evidence="1">Uncharacterized protein</fullName>
    </submittedName>
</protein>
<keyword evidence="2" id="KW-1185">Reference proteome</keyword>
<name>A0AAD9EA69_9PEZI</name>
<gene>
    <name evidence="1" type="ORF">CCHR01_17134</name>
</gene>
<comment type="caution">
    <text evidence="1">The sequence shown here is derived from an EMBL/GenBank/DDBJ whole genome shotgun (WGS) entry which is preliminary data.</text>
</comment>
<reference evidence="1" key="1">
    <citation type="submission" date="2023-01" db="EMBL/GenBank/DDBJ databases">
        <title>Colletotrichum chrysophilum M932 genome sequence.</title>
        <authorList>
            <person name="Baroncelli R."/>
        </authorList>
    </citation>
    <scope>NUCLEOTIDE SEQUENCE</scope>
    <source>
        <strain evidence="1">M932</strain>
    </source>
</reference>
<accession>A0AAD9EA69</accession>